<feature type="compositionally biased region" description="Polar residues" evidence="10">
    <location>
        <begin position="2138"/>
        <end position="2147"/>
    </location>
</feature>
<dbReference type="Gene3D" id="3.40.630.10">
    <property type="entry name" value="Zn peptidases"/>
    <property type="match status" value="1"/>
</dbReference>
<feature type="region of interest" description="Disordered" evidence="10">
    <location>
        <begin position="1624"/>
        <end position="1695"/>
    </location>
</feature>
<keyword evidence="3" id="KW-0121">Carboxypeptidase</keyword>
<comment type="similarity">
    <text evidence="2 9">Belongs to the peptidase M14 family.</text>
</comment>
<keyword evidence="11" id="KW-0472">Membrane</keyword>
<evidence type="ECO:0000256" key="11">
    <source>
        <dbReference type="SAM" id="Phobius"/>
    </source>
</evidence>
<feature type="region of interest" description="Disordered" evidence="10">
    <location>
        <begin position="896"/>
        <end position="930"/>
    </location>
</feature>
<dbReference type="GO" id="GO:0006508">
    <property type="term" value="P:proteolysis"/>
    <property type="evidence" value="ECO:0007669"/>
    <property type="project" value="UniProtKB-KW"/>
</dbReference>
<reference evidence="14 15" key="2">
    <citation type="journal article" date="2008" name="Bioinformatics">
        <title>Assembly reconciliation.</title>
        <authorList>
            <person name="Zimin A.V."/>
            <person name="Smith D.R."/>
            <person name="Sutton G."/>
            <person name="Yorke J.A."/>
        </authorList>
    </citation>
    <scope>NUCLEOTIDE SEQUENCE [LARGE SCALE GENOMIC DNA]</scope>
    <source>
        <strain evidence="14 15">TSC#14021-0224.01</strain>
    </source>
</reference>
<feature type="compositionally biased region" description="Basic residues" evidence="10">
    <location>
        <begin position="1723"/>
        <end position="1739"/>
    </location>
</feature>
<evidence type="ECO:0000256" key="2">
    <source>
        <dbReference type="ARBA" id="ARBA00005988"/>
    </source>
</evidence>
<organism evidence="14 15">
    <name type="scientific">Drosophila erecta</name>
    <name type="common">Fruit fly</name>
    <dbReference type="NCBI Taxonomy" id="7220"/>
    <lineage>
        <taxon>Eukaryota</taxon>
        <taxon>Metazoa</taxon>
        <taxon>Ecdysozoa</taxon>
        <taxon>Arthropoda</taxon>
        <taxon>Hexapoda</taxon>
        <taxon>Insecta</taxon>
        <taxon>Pterygota</taxon>
        <taxon>Neoptera</taxon>
        <taxon>Endopterygota</taxon>
        <taxon>Diptera</taxon>
        <taxon>Brachycera</taxon>
        <taxon>Muscomorpha</taxon>
        <taxon>Ephydroidea</taxon>
        <taxon>Drosophilidae</taxon>
        <taxon>Drosophila</taxon>
        <taxon>Sophophora</taxon>
    </lineage>
</organism>
<feature type="region of interest" description="Disordered" evidence="10">
    <location>
        <begin position="596"/>
        <end position="651"/>
    </location>
</feature>
<keyword evidence="15" id="KW-1185">Reference proteome</keyword>
<evidence type="ECO:0000256" key="8">
    <source>
        <dbReference type="ARBA" id="ARBA00023049"/>
    </source>
</evidence>
<dbReference type="FunFam" id="2.60.40.3120:FF:000001">
    <property type="entry name" value="cytosolic carboxypeptidase 1 isoform X1"/>
    <property type="match status" value="1"/>
</dbReference>
<dbReference type="Gene3D" id="2.60.40.3120">
    <property type="match status" value="1"/>
</dbReference>
<dbReference type="Pfam" id="PF18027">
    <property type="entry name" value="Pepdidase_M14_N"/>
    <property type="match status" value="1"/>
</dbReference>
<sequence length="2294" mass="251246">MLLRPSPTHTNALQCLLLSFFLLLALLPANVSARFCEGCTQGCCTQGCCPPYQGGPRPLPPSSDSHVLNLFFATHWFFWCVVVAIILAILCAYSLWKKRRTLCGWGFNEHHTQSEGDSAGSCYAPPQYSRCNSFHHPPPPYTEVTSKPDLYPLVFTCNTDSGNGKGNGSSSYLMVQYFRNYIVRPAAGGSLSAASTVDSLSSSFICNANEANTLVPPPYSRAASPELGLHHYVAHAHAHANANGNAHGHGNSHLRSVDQAAPHQVPNAPLASVHYAMPRSASQLVETDAYQPRLMPAQTQAQHYATVALGSAPGGAALYSTRLHASHEEGVGVGVGVGYLQSQSDQHFRYMANSSSSLSDIFVNNSCVAGMLPESGGAGGAFQGAESGSATQAASLSSLAMGGLGGSVTGATGASAGSGTPVIYSNGCIQPNPLHSLENCCQPSAQVSGVSSLANIGTPGSPPQATSPTGEVREILDQIRQLQAGVSYEQLLLSGTGAKPRLQHTLSTPSNSQQVLQPILTTSASISGVTSGRSKKFFTSSGSKTQPNKALYIPMAAIGGSGSGAQRCVLKSPVSSVVSGASFFVNRGRVARKGWITRSAPTTPGSALPPNRLGDDSPLLLNEHDEDAIDDDEDEEEEEEHRHRAEMQKGVKDKENRNSMLGPEICEFHQQPSKQNDGFLGSFLSKGLKTNQLVVNTDEKTLRPVARLKEPRDLFALPKDKDNDCSQQAPRWPVECQVIEERITHIPYVPAVPEPLNAPTGNELKPRPVGEENGIVVFSYSPISAVNYEKPKAKKEDDESSDESDYSSDSHQDSTPPSRSTPMRLAGGGGCAPGKLSSVSKMINNVDNRSTSASLDDNDDYYDDEYDTSGGYCGGSGEAKEKAIIKDLIEAKKKRYQEEETVTPAGGGTASRSEASKDPSDIDDIWKNNTSEYKPASPRYVLSQFGKNVAKAMIDRIVDHKDLVPASGSQKFSRSAVGGARFMTNCHPMNPEEYDGLEFESRFESGNLAKAVQITPTYYELYLRPDLYTSRSKQWFYFRVRRTRRKMLYRFSIVNLVKSDSLYNDGMQPVMYSTLGAKEKSEGWRRCGDNICYYRNDDESASNSANEDDEDNSTYTLTFTIEFEHDDDTVFFAHSYPYTYSDLQDYLMEIQRHPVKSKFCKLRLLCRTLAGNNVYYLTVTAPSSNEENMRRKKSIVVSARVHPSETPASWMMKGLMDFITGDTTVAKRLRHKFIFKLVPMLNPDGVIVGNTRNSLTGKDLNRQYRTVIRETYPSIWYTKAMIRRLIEECGVAMYCDMHAHSRKHNIFIYGCENKRNPEKKLTEQVFPLMLHKNSADRFSFESCKFKIQRSKEGTGRIVVWMLGITNSYTIEASFGGSSLGSRKGTHFNTQDYEHMGRAFCETLLDYCDENPNKVKRHAKLFKQIKKIRKREKREQKALKLQKMADQILNLLKQQDRLRSKIIERLMREGSSADEPLNIPLSDYSSDEGNCSSSSDNEGKHSITASDLEGPCCAPTRAPPSSPEVIHEIRKFRMRRMRKVMHELDRIYFTPLFQRKFKTLTTLKRRRQKMGVKAAPPNGKRLRGGGGPAVGVGITMPASAVPAGGSIVETNDGQKQHPHRELARNLPFSSAPPIGAHSSDSTDSMESALSESLQESDYVSASTVTSKEITRKVKTTVGGTKKTTKKKKFMPTEKKKPVVNQKLHVDRNFRLWLANRRIYIYRRKKSTQARRTKARNKPQKKRGEVVRTTLDLPTTDPGSDLHFSTDDEEHSPTSGQNGYGAVAPLRHTLLQSDLQRRYIEEIGDTVVQKPKAAHMPPELIVTTPSKSGTPGGGKKMDVYKLTPRTAPELDTGIGVMQRQAGGTATSTRRTYSWHNLDQQEIPNGNSGGQGKANFYMGDSKPAIKVMTKPPPRRSVPSNFIPQRHGNAQTADDLQLKLSLKKKVWTGAHGDADGRPLAWYKGHSITASQVTNTTTTIRSAGGGVGGGGTGVGGGGGGGQNRNIFTSSGREQTAASGGIAMGMPPAYVGAPRRPRKLEQVDLFNACSQKLLLWQQQEEYKRSHLQPAQRLMRVEDPPPHSRDRDQQAFKPMHVVKKSTGTSQTKVIQALVAVESGGKVKRKTSSMMKIAETTQLVTRFARSRNSAGGSTVQQQQQQPPQHMHHQHQRMLFKGQAGAGAMGARMHSAGVMGHMQGNGGGRAPNKFKTGGLVITAVQQPTNMTGGSSRRMRNAAGLQAKGSNGALGSSSGQMQYQRSNGNVQANKSVTGISLDTVNLVRKVKTKLKKRKSRTLSTGAPK</sequence>
<feature type="region of interest" description="Disordered" evidence="10">
    <location>
        <begin position="789"/>
        <end position="838"/>
    </location>
</feature>
<feature type="compositionally biased region" description="Polar residues" evidence="10">
    <location>
        <begin position="1914"/>
        <end position="1930"/>
    </location>
</feature>
<evidence type="ECO:0000256" key="4">
    <source>
        <dbReference type="ARBA" id="ARBA00022670"/>
    </source>
</evidence>
<dbReference type="Proteomes" id="UP000008711">
    <property type="component" value="Unassembled WGS sequence"/>
</dbReference>
<feature type="chain" id="PRO_5006262522" evidence="12">
    <location>
        <begin position="34"/>
        <end position="2294"/>
    </location>
</feature>
<gene>
    <name evidence="14" type="primary">Dere\GG17805</name>
    <name evidence="14" type="synonym">dere_GLEANR_2701</name>
    <name evidence="14" type="synonym">GG17805</name>
    <name evidence="14" type="ORF">Dere_GG17805</name>
</gene>
<feature type="transmembrane region" description="Helical" evidence="11">
    <location>
        <begin position="76"/>
        <end position="96"/>
    </location>
</feature>
<feature type="region of interest" description="Disordered" evidence="10">
    <location>
        <begin position="2138"/>
        <end position="2161"/>
    </location>
</feature>
<dbReference type="InterPro" id="IPR000834">
    <property type="entry name" value="Peptidase_M14"/>
</dbReference>
<dbReference type="InterPro" id="IPR050821">
    <property type="entry name" value="Cytosolic_carboxypeptidase"/>
</dbReference>
<keyword evidence="11" id="KW-1133">Transmembrane helix</keyword>
<evidence type="ECO:0000256" key="1">
    <source>
        <dbReference type="ARBA" id="ARBA00001947"/>
    </source>
</evidence>
<reference evidence="14 15" key="1">
    <citation type="journal article" date="2007" name="Nature">
        <title>Evolution of genes and genomes on the Drosophila phylogeny.</title>
        <authorList>
            <consortium name="Drosophila 12 Genomes Consortium"/>
            <person name="Clark A.G."/>
            <person name="Eisen M.B."/>
            <person name="Smith D.R."/>
            <person name="Bergman C.M."/>
            <person name="Oliver B."/>
            <person name="Markow T.A."/>
            <person name="Kaufman T.C."/>
            <person name="Kellis M."/>
            <person name="Gelbart W."/>
            <person name="Iyer V.N."/>
            <person name="Pollard D.A."/>
            <person name="Sackton T.B."/>
            <person name="Larracuente A.M."/>
            <person name="Singh N.D."/>
            <person name="Abad J.P."/>
            <person name="Abt D.N."/>
            <person name="Adryan B."/>
            <person name="Aguade M."/>
            <person name="Akashi H."/>
            <person name="Anderson W.W."/>
            <person name="Aquadro C.F."/>
            <person name="Ardell D.H."/>
            <person name="Arguello R."/>
            <person name="Artieri C.G."/>
            <person name="Barbash D.A."/>
            <person name="Barker D."/>
            <person name="Barsanti P."/>
            <person name="Batterham P."/>
            <person name="Batzoglou S."/>
            <person name="Begun D."/>
            <person name="Bhutkar A."/>
            <person name="Blanco E."/>
            <person name="Bosak S.A."/>
            <person name="Bradley R.K."/>
            <person name="Brand A.D."/>
            <person name="Brent M.R."/>
            <person name="Brooks A.N."/>
            <person name="Brown R.H."/>
            <person name="Butlin R.K."/>
            <person name="Caggese C."/>
            <person name="Calvi B.R."/>
            <person name="Bernardo de Carvalho A."/>
            <person name="Caspi A."/>
            <person name="Castrezana S."/>
            <person name="Celniker S.E."/>
            <person name="Chang J.L."/>
            <person name="Chapple C."/>
            <person name="Chatterji S."/>
            <person name="Chinwalla A."/>
            <person name="Civetta A."/>
            <person name="Clifton S.W."/>
            <person name="Comeron J.M."/>
            <person name="Costello J.C."/>
            <person name="Coyne J.A."/>
            <person name="Daub J."/>
            <person name="David R.G."/>
            <person name="Delcher A.L."/>
            <person name="Delehaunty K."/>
            <person name="Do C.B."/>
            <person name="Ebling H."/>
            <person name="Edwards K."/>
            <person name="Eickbush T."/>
            <person name="Evans J.D."/>
            <person name="Filipski A."/>
            <person name="Findeiss S."/>
            <person name="Freyhult E."/>
            <person name="Fulton L."/>
            <person name="Fulton R."/>
            <person name="Garcia A.C."/>
            <person name="Gardiner A."/>
            <person name="Garfield D.A."/>
            <person name="Garvin B.E."/>
            <person name="Gibson G."/>
            <person name="Gilbert D."/>
            <person name="Gnerre S."/>
            <person name="Godfrey J."/>
            <person name="Good R."/>
            <person name="Gotea V."/>
            <person name="Gravely B."/>
            <person name="Greenberg A.J."/>
            <person name="Griffiths-Jones S."/>
            <person name="Gross S."/>
            <person name="Guigo R."/>
            <person name="Gustafson E.A."/>
            <person name="Haerty W."/>
            <person name="Hahn M.W."/>
            <person name="Halligan D.L."/>
            <person name="Halpern A.L."/>
            <person name="Halter G.M."/>
            <person name="Han M.V."/>
            <person name="Heger A."/>
            <person name="Hillier L."/>
            <person name="Hinrichs A.S."/>
            <person name="Holmes I."/>
            <person name="Hoskins R.A."/>
            <person name="Hubisz M.J."/>
            <person name="Hultmark D."/>
            <person name="Huntley M.A."/>
            <person name="Jaffe D.B."/>
            <person name="Jagadeeshan S."/>
            <person name="Jeck W.R."/>
            <person name="Johnson J."/>
            <person name="Jones C.D."/>
            <person name="Jordan W.C."/>
            <person name="Karpen G.H."/>
            <person name="Kataoka E."/>
            <person name="Keightley P.D."/>
            <person name="Kheradpour P."/>
            <person name="Kirkness E.F."/>
            <person name="Koerich L.B."/>
            <person name="Kristiansen K."/>
            <person name="Kudrna D."/>
            <person name="Kulathinal R.J."/>
            <person name="Kumar S."/>
            <person name="Kwok R."/>
            <person name="Lander E."/>
            <person name="Langley C.H."/>
            <person name="Lapoint R."/>
            <person name="Lazzaro B.P."/>
            <person name="Lee S.J."/>
            <person name="Levesque L."/>
            <person name="Li R."/>
            <person name="Lin C.F."/>
            <person name="Lin M.F."/>
            <person name="Lindblad-Toh K."/>
            <person name="Llopart A."/>
            <person name="Long M."/>
            <person name="Low L."/>
            <person name="Lozovsky E."/>
            <person name="Lu J."/>
            <person name="Luo M."/>
            <person name="Machado C.A."/>
            <person name="Makalowski W."/>
            <person name="Marzo M."/>
            <person name="Matsuda M."/>
            <person name="Matzkin L."/>
            <person name="McAllister B."/>
            <person name="McBride C.S."/>
            <person name="McKernan B."/>
            <person name="McKernan K."/>
            <person name="Mendez-Lago M."/>
            <person name="Minx P."/>
            <person name="Mollenhauer M.U."/>
            <person name="Montooth K."/>
            <person name="Mount S.M."/>
            <person name="Mu X."/>
            <person name="Myers E."/>
            <person name="Negre B."/>
            <person name="Newfeld S."/>
            <person name="Nielsen R."/>
            <person name="Noor M.A."/>
            <person name="O'Grady P."/>
            <person name="Pachter L."/>
            <person name="Papaceit M."/>
            <person name="Parisi M.J."/>
            <person name="Parisi M."/>
            <person name="Parts L."/>
            <person name="Pedersen J.S."/>
            <person name="Pesole G."/>
            <person name="Phillippy A.M."/>
            <person name="Ponting C.P."/>
            <person name="Pop M."/>
            <person name="Porcelli D."/>
            <person name="Powell J.R."/>
            <person name="Prohaska S."/>
            <person name="Pruitt K."/>
            <person name="Puig M."/>
            <person name="Quesneville H."/>
            <person name="Ram K.R."/>
            <person name="Rand D."/>
            <person name="Rasmussen M.D."/>
            <person name="Reed L.K."/>
            <person name="Reenan R."/>
            <person name="Reily A."/>
            <person name="Remington K.A."/>
            <person name="Rieger T.T."/>
            <person name="Ritchie M.G."/>
            <person name="Robin C."/>
            <person name="Rogers Y.H."/>
            <person name="Rohde C."/>
            <person name="Rozas J."/>
            <person name="Rubenfield M.J."/>
            <person name="Ruiz A."/>
            <person name="Russo S."/>
            <person name="Salzberg S.L."/>
            <person name="Sanchez-Gracia A."/>
            <person name="Saranga D.J."/>
            <person name="Sato H."/>
            <person name="Schaeffer S.W."/>
            <person name="Schatz M.C."/>
            <person name="Schlenke T."/>
            <person name="Schwartz R."/>
            <person name="Segarra C."/>
            <person name="Singh R.S."/>
            <person name="Sirot L."/>
            <person name="Sirota M."/>
            <person name="Sisneros N.B."/>
            <person name="Smith C.D."/>
            <person name="Smith T.F."/>
            <person name="Spieth J."/>
            <person name="Stage D.E."/>
            <person name="Stark A."/>
            <person name="Stephan W."/>
            <person name="Strausberg R.L."/>
            <person name="Strempel S."/>
            <person name="Sturgill D."/>
            <person name="Sutton G."/>
            <person name="Sutton G.G."/>
            <person name="Tao W."/>
            <person name="Teichmann S."/>
            <person name="Tobari Y.N."/>
            <person name="Tomimura Y."/>
            <person name="Tsolas J.M."/>
            <person name="Valente V.L."/>
            <person name="Venter E."/>
            <person name="Venter J.C."/>
            <person name="Vicario S."/>
            <person name="Vieira F.G."/>
            <person name="Vilella A.J."/>
            <person name="Villasante A."/>
            <person name="Walenz B."/>
            <person name="Wang J."/>
            <person name="Wasserman M."/>
            <person name="Watts T."/>
            <person name="Wilson D."/>
            <person name="Wilson R.K."/>
            <person name="Wing R.A."/>
            <person name="Wolfner M.F."/>
            <person name="Wong A."/>
            <person name="Wong G.K."/>
            <person name="Wu C.I."/>
            <person name="Wu G."/>
            <person name="Yamamoto D."/>
            <person name="Yang H.P."/>
            <person name="Yang S.P."/>
            <person name="Yorke J.A."/>
            <person name="Yoshida K."/>
            <person name="Zdobnov E."/>
            <person name="Zhang P."/>
            <person name="Zhang Y."/>
            <person name="Zimin A.V."/>
            <person name="Baldwin J."/>
            <person name="Abdouelleil A."/>
            <person name="Abdulkadir J."/>
            <person name="Abebe A."/>
            <person name="Abera B."/>
            <person name="Abreu J."/>
            <person name="Acer S.C."/>
            <person name="Aftuck L."/>
            <person name="Alexander A."/>
            <person name="An P."/>
            <person name="Anderson E."/>
            <person name="Anderson S."/>
            <person name="Arachi H."/>
            <person name="Azer M."/>
            <person name="Bachantsang P."/>
            <person name="Barry A."/>
            <person name="Bayul T."/>
            <person name="Berlin A."/>
            <person name="Bessette D."/>
            <person name="Bloom T."/>
            <person name="Blye J."/>
            <person name="Boguslavskiy L."/>
            <person name="Bonnet C."/>
            <person name="Boukhgalter B."/>
            <person name="Bourzgui I."/>
            <person name="Brown A."/>
            <person name="Cahill P."/>
            <person name="Channer S."/>
            <person name="Cheshatsang Y."/>
            <person name="Chuda L."/>
            <person name="Citroen M."/>
            <person name="Collymore A."/>
            <person name="Cooke P."/>
            <person name="Costello M."/>
            <person name="D'Aco K."/>
            <person name="Daza R."/>
            <person name="De Haan G."/>
            <person name="DeGray S."/>
            <person name="DeMaso C."/>
            <person name="Dhargay N."/>
            <person name="Dooley K."/>
            <person name="Dooley E."/>
            <person name="Doricent M."/>
            <person name="Dorje P."/>
            <person name="Dorjee K."/>
            <person name="Dupes A."/>
            <person name="Elong R."/>
            <person name="Falk J."/>
            <person name="Farina A."/>
            <person name="Faro S."/>
            <person name="Ferguson D."/>
            <person name="Fisher S."/>
            <person name="Foley C.D."/>
            <person name="Franke A."/>
            <person name="Friedrich D."/>
            <person name="Gadbois L."/>
            <person name="Gearin G."/>
            <person name="Gearin C.R."/>
            <person name="Giannoukos G."/>
            <person name="Goode T."/>
            <person name="Graham J."/>
            <person name="Grandbois E."/>
            <person name="Grewal S."/>
            <person name="Gyaltsen K."/>
            <person name="Hafez N."/>
            <person name="Hagos B."/>
            <person name="Hall J."/>
            <person name="Henson C."/>
            <person name="Hollinger A."/>
            <person name="Honan T."/>
            <person name="Huard M.D."/>
            <person name="Hughes L."/>
            <person name="Hurhula B."/>
            <person name="Husby M.E."/>
            <person name="Kamat A."/>
            <person name="Kanga B."/>
            <person name="Kashin S."/>
            <person name="Khazanovich D."/>
            <person name="Kisner P."/>
            <person name="Lance K."/>
            <person name="Lara M."/>
            <person name="Lee W."/>
            <person name="Lennon N."/>
            <person name="Letendre F."/>
            <person name="LeVine R."/>
            <person name="Lipovsky A."/>
            <person name="Liu X."/>
            <person name="Liu J."/>
            <person name="Liu S."/>
            <person name="Lokyitsang T."/>
            <person name="Lokyitsang Y."/>
            <person name="Lubonja R."/>
            <person name="Lui A."/>
            <person name="MacDonald P."/>
            <person name="Magnisalis V."/>
            <person name="Maru K."/>
            <person name="Matthews C."/>
            <person name="McCusker W."/>
            <person name="McDonough S."/>
            <person name="Mehta T."/>
            <person name="Meldrim J."/>
            <person name="Meneus L."/>
            <person name="Mihai O."/>
            <person name="Mihalev A."/>
            <person name="Mihova T."/>
            <person name="Mittelman R."/>
            <person name="Mlenga V."/>
            <person name="Montmayeur A."/>
            <person name="Mulrain L."/>
            <person name="Navidi A."/>
            <person name="Naylor J."/>
            <person name="Negash T."/>
            <person name="Nguyen T."/>
            <person name="Nguyen N."/>
            <person name="Nicol R."/>
            <person name="Norbu C."/>
            <person name="Norbu N."/>
            <person name="Novod N."/>
            <person name="O'Neill B."/>
            <person name="Osman S."/>
            <person name="Markiewicz E."/>
            <person name="Oyono O.L."/>
            <person name="Patti C."/>
            <person name="Phunkhang P."/>
            <person name="Pierre F."/>
            <person name="Priest M."/>
            <person name="Raghuraman S."/>
            <person name="Rege F."/>
            <person name="Reyes R."/>
            <person name="Rise C."/>
            <person name="Rogov P."/>
            <person name="Ross K."/>
            <person name="Ryan E."/>
            <person name="Settipalli S."/>
            <person name="Shea T."/>
            <person name="Sherpa N."/>
            <person name="Shi L."/>
            <person name="Shih D."/>
            <person name="Sparrow T."/>
            <person name="Spaulding J."/>
            <person name="Stalker J."/>
            <person name="Stange-Thomann N."/>
            <person name="Stavropoulos S."/>
            <person name="Stone C."/>
            <person name="Strader C."/>
            <person name="Tesfaye S."/>
            <person name="Thomson T."/>
            <person name="Thoulutsang Y."/>
            <person name="Thoulutsang D."/>
            <person name="Topham K."/>
            <person name="Topping I."/>
            <person name="Tsamla T."/>
            <person name="Vassiliev H."/>
            <person name="Vo A."/>
            <person name="Wangchuk T."/>
            <person name="Wangdi T."/>
            <person name="Weiand M."/>
            <person name="Wilkinson J."/>
            <person name="Wilson A."/>
            <person name="Yadav S."/>
            <person name="Young G."/>
            <person name="Yu Q."/>
            <person name="Zembek L."/>
            <person name="Zhong D."/>
            <person name="Zimmer A."/>
            <person name="Zwirko Z."/>
            <person name="Jaffe D.B."/>
            <person name="Alvarez P."/>
            <person name="Brockman W."/>
            <person name="Butler J."/>
            <person name="Chin C."/>
            <person name="Gnerre S."/>
            <person name="Grabherr M."/>
            <person name="Kleber M."/>
            <person name="Mauceli E."/>
            <person name="MacCallum I."/>
        </authorList>
    </citation>
    <scope>NUCLEOTIDE SEQUENCE [LARGE SCALE GENOMIC DNA]</scope>
    <source>
        <strain evidence="14 15">TSC#14021-0224.01</strain>
    </source>
</reference>
<feature type="active site" description="Proton donor/acceptor" evidence="9">
    <location>
        <position position="1371"/>
    </location>
</feature>
<feature type="compositionally biased region" description="Polar residues" evidence="10">
    <location>
        <begin position="1637"/>
        <end position="1666"/>
    </location>
</feature>
<evidence type="ECO:0000313" key="15">
    <source>
        <dbReference type="Proteomes" id="UP000008711"/>
    </source>
</evidence>
<dbReference type="SUPFAM" id="SSF53187">
    <property type="entry name" value="Zn-dependent exopeptidases"/>
    <property type="match status" value="1"/>
</dbReference>
<feature type="compositionally biased region" description="Low complexity" evidence="10">
    <location>
        <begin position="1481"/>
        <end position="1495"/>
    </location>
</feature>
<dbReference type="InterPro" id="IPR040626">
    <property type="entry name" value="Pepdidase_M14_N"/>
</dbReference>
<keyword evidence="8" id="KW-0482">Metalloprotease</keyword>
<feature type="region of interest" description="Disordered" evidence="10">
    <location>
        <begin position="1563"/>
        <end position="1585"/>
    </location>
</feature>
<dbReference type="OrthoDB" id="10253041at2759"/>
<evidence type="ECO:0000256" key="5">
    <source>
        <dbReference type="ARBA" id="ARBA00022723"/>
    </source>
</evidence>
<proteinExistence type="inferred from homology"/>
<keyword evidence="11" id="KW-0812">Transmembrane</keyword>
<keyword evidence="7" id="KW-0862">Zinc</keyword>
<evidence type="ECO:0000259" key="13">
    <source>
        <dbReference type="PROSITE" id="PS52035"/>
    </source>
</evidence>
<evidence type="ECO:0000256" key="10">
    <source>
        <dbReference type="SAM" id="MobiDB-lite"/>
    </source>
</evidence>
<feature type="domain" description="Peptidase M14" evidence="13">
    <location>
        <begin position="1136"/>
        <end position="1407"/>
    </location>
</feature>
<dbReference type="Pfam" id="PF00246">
    <property type="entry name" value="Peptidase_M14"/>
    <property type="match status" value="1"/>
</dbReference>
<dbReference type="GO" id="GO:0004181">
    <property type="term" value="F:metallocarboxypeptidase activity"/>
    <property type="evidence" value="ECO:0007669"/>
    <property type="project" value="InterPro"/>
</dbReference>
<feature type="region of interest" description="Disordered" evidence="10">
    <location>
        <begin position="1473"/>
        <end position="1520"/>
    </location>
</feature>
<evidence type="ECO:0000256" key="7">
    <source>
        <dbReference type="ARBA" id="ARBA00022833"/>
    </source>
</evidence>
<feature type="region of interest" description="Disordered" evidence="10">
    <location>
        <begin position="1905"/>
        <end position="1930"/>
    </location>
</feature>
<evidence type="ECO:0000313" key="14">
    <source>
        <dbReference type="EMBL" id="KQS30370.1"/>
    </source>
</evidence>
<dbReference type="CDD" id="cd06907">
    <property type="entry name" value="M14_AGBL2-3_like"/>
    <property type="match status" value="1"/>
</dbReference>
<keyword evidence="12" id="KW-0732">Signal</keyword>
<keyword evidence="4" id="KW-0645">Protease</keyword>
<dbReference type="GO" id="GO:0008270">
    <property type="term" value="F:zinc ion binding"/>
    <property type="evidence" value="ECO:0007669"/>
    <property type="project" value="InterPro"/>
</dbReference>
<keyword evidence="6" id="KW-0378">Hydrolase</keyword>
<feature type="region of interest" description="Disordered" evidence="10">
    <location>
        <begin position="1723"/>
        <end position="1777"/>
    </location>
</feature>
<evidence type="ECO:0000256" key="3">
    <source>
        <dbReference type="ARBA" id="ARBA00022645"/>
    </source>
</evidence>
<dbReference type="FunFam" id="3.40.630.10:FF:000011">
    <property type="entry name" value="cytosolic carboxypeptidase 2 isoform X1"/>
    <property type="match status" value="1"/>
</dbReference>
<feature type="compositionally biased region" description="Acidic residues" evidence="10">
    <location>
        <begin position="624"/>
        <end position="639"/>
    </location>
</feature>
<dbReference type="PROSITE" id="PS52035">
    <property type="entry name" value="PEPTIDASE_M14"/>
    <property type="match status" value="1"/>
</dbReference>
<keyword evidence="5" id="KW-0479">Metal-binding</keyword>
<feature type="compositionally biased region" description="Basic and acidic residues" evidence="10">
    <location>
        <begin position="914"/>
        <end position="926"/>
    </location>
</feature>
<comment type="cofactor">
    <cofactor evidence="1">
        <name>Zn(2+)</name>
        <dbReference type="ChEBI" id="CHEBI:29105"/>
    </cofactor>
</comment>
<evidence type="ECO:0000256" key="12">
    <source>
        <dbReference type="SAM" id="SignalP"/>
    </source>
</evidence>
<feature type="signal peptide" evidence="12">
    <location>
        <begin position="1"/>
        <end position="33"/>
    </location>
</feature>
<accession>A0A0Q5T527</accession>
<evidence type="ECO:0000256" key="9">
    <source>
        <dbReference type="PROSITE-ProRule" id="PRU01379"/>
    </source>
</evidence>
<name>A0A0Q5T527_DROER</name>
<protein>
    <submittedName>
        <fullName evidence="14">Uncharacterized protein, isoform C</fullName>
    </submittedName>
</protein>
<dbReference type="PANTHER" id="PTHR12756">
    <property type="entry name" value="CYTOSOLIC CARBOXYPEPTIDASE"/>
    <property type="match status" value="1"/>
</dbReference>
<dbReference type="EMBL" id="CH954180">
    <property type="protein sequence ID" value="KQS30370.1"/>
    <property type="molecule type" value="Genomic_DNA"/>
</dbReference>
<feature type="compositionally biased region" description="Basic and acidic residues" evidence="10">
    <location>
        <begin position="640"/>
        <end position="651"/>
    </location>
</feature>
<evidence type="ECO:0000256" key="6">
    <source>
        <dbReference type="ARBA" id="ARBA00022801"/>
    </source>
</evidence>
<dbReference type="PANTHER" id="PTHR12756:SF45">
    <property type="entry name" value="CYTOSOLIC CARBOXYPEPTIDASE NNA1"/>
    <property type="match status" value="1"/>
</dbReference>